<evidence type="ECO:0000313" key="2">
    <source>
        <dbReference type="Proteomes" id="UP000307841"/>
    </source>
</evidence>
<reference evidence="1 2" key="1">
    <citation type="submission" date="2019-04" db="EMBL/GenBank/DDBJ databases">
        <title>Whole genome sequencing of Brevibacillus sp. TGS2-1.</title>
        <authorList>
            <person name="Choi A."/>
        </authorList>
    </citation>
    <scope>NUCLEOTIDE SEQUENCE [LARGE SCALE GENOMIC DNA]</scope>
    <source>
        <strain evidence="1 2">TGS2-1</strain>
    </source>
</reference>
<dbReference type="AlphaFoldDB" id="A0A4U2YC17"/>
<name>A0A4U2YC17_9BACL</name>
<comment type="caution">
    <text evidence="1">The sequence shown here is derived from an EMBL/GenBank/DDBJ whole genome shotgun (WGS) entry which is preliminary data.</text>
</comment>
<proteinExistence type="predicted"/>
<dbReference type="EMBL" id="SZNK01000001">
    <property type="protein sequence ID" value="TKI56921.1"/>
    <property type="molecule type" value="Genomic_DNA"/>
</dbReference>
<protein>
    <submittedName>
        <fullName evidence="1">Uncharacterized protein</fullName>
    </submittedName>
</protein>
<dbReference type="OrthoDB" id="2627126at2"/>
<sequence length="144" mass="16305">MFCNFYFGGYSEFSELKISLSRLFQDVEITETDDKFTVSSDGFTLSISEGGHGAMFASEDYDIELKFSCYIDIIASYTNWAYELMVFIGKLLNDTDGECILELNDKPILLRKNNVITVDDKKLSGTIEFPFYGLGLDYQVGDIV</sequence>
<dbReference type="Proteomes" id="UP000307841">
    <property type="component" value="Unassembled WGS sequence"/>
</dbReference>
<keyword evidence="2" id="KW-1185">Reference proteome</keyword>
<dbReference type="RefSeq" id="WP_137030348.1">
    <property type="nucleotide sequence ID" value="NZ_SZNK01000001.1"/>
</dbReference>
<gene>
    <name evidence="1" type="ORF">E8L90_16415</name>
</gene>
<evidence type="ECO:0000313" key="1">
    <source>
        <dbReference type="EMBL" id="TKI56921.1"/>
    </source>
</evidence>
<accession>A0A4U2YC17</accession>
<organism evidence="1 2">
    <name type="scientific">Brevibacillus antibioticus</name>
    <dbReference type="NCBI Taxonomy" id="2570228"/>
    <lineage>
        <taxon>Bacteria</taxon>
        <taxon>Bacillati</taxon>
        <taxon>Bacillota</taxon>
        <taxon>Bacilli</taxon>
        <taxon>Bacillales</taxon>
        <taxon>Paenibacillaceae</taxon>
        <taxon>Brevibacillus</taxon>
    </lineage>
</organism>